<reference evidence="4 5" key="1">
    <citation type="journal article" date="2020" name="bioRxiv">
        <title>Sequence and annotation of 42 cannabis genomes reveals extensive copy number variation in cannabinoid synthesis and pathogen resistance genes.</title>
        <authorList>
            <person name="Mckernan K.J."/>
            <person name="Helbert Y."/>
            <person name="Kane L.T."/>
            <person name="Ebling H."/>
            <person name="Zhang L."/>
            <person name="Liu B."/>
            <person name="Eaton Z."/>
            <person name="Mclaughlin S."/>
            <person name="Kingan S."/>
            <person name="Baybayan P."/>
            <person name="Concepcion G."/>
            <person name="Jordan M."/>
            <person name="Riva A."/>
            <person name="Barbazuk W."/>
            <person name="Harkins T."/>
        </authorList>
    </citation>
    <scope>NUCLEOTIDE SEQUENCE [LARGE SCALE GENOMIC DNA]</scope>
    <source>
        <strain evidence="4 5">cv. Jamaican Lion 4</strain>
        <strain evidence="3">Father</strain>
        <strain evidence="2">Mother</strain>
        <tissue evidence="2">Leaf</tissue>
    </source>
</reference>
<evidence type="ECO:0000259" key="1">
    <source>
        <dbReference type="Pfam" id="PF05678"/>
    </source>
</evidence>
<evidence type="ECO:0000313" key="4">
    <source>
        <dbReference type="Proteomes" id="UP000525078"/>
    </source>
</evidence>
<proteinExistence type="predicted"/>
<dbReference type="Proteomes" id="UP000525078">
    <property type="component" value="Unassembled WGS sequence"/>
</dbReference>
<evidence type="ECO:0000313" key="5">
    <source>
        <dbReference type="Proteomes" id="UP000583929"/>
    </source>
</evidence>
<keyword evidence="5" id="KW-1185">Reference proteome</keyword>
<dbReference type="Proteomes" id="UP000583929">
    <property type="component" value="Unassembled WGS sequence"/>
</dbReference>
<evidence type="ECO:0000313" key="3">
    <source>
        <dbReference type="EMBL" id="KAF4402061.1"/>
    </source>
</evidence>
<protein>
    <recommendedName>
        <fullName evidence="1">VQ domain-containing protein</fullName>
    </recommendedName>
</protein>
<gene>
    <name evidence="2" type="ORF">F8388_017316</name>
    <name evidence="3" type="ORF">G4B88_017573</name>
</gene>
<dbReference type="InterPro" id="IPR039610">
    <property type="entry name" value="VQ29"/>
</dbReference>
<dbReference type="Pfam" id="PF05678">
    <property type="entry name" value="VQ"/>
    <property type="match status" value="1"/>
</dbReference>
<comment type="caution">
    <text evidence="2">The sequence shown here is derived from an EMBL/GenBank/DDBJ whole genome shotgun (WGS) entry which is preliminary data.</text>
</comment>
<dbReference type="PANTHER" id="PTHR34794">
    <property type="entry name" value="EXPRESSED PROTEIN"/>
    <property type="match status" value="1"/>
</dbReference>
<dbReference type="PANTHER" id="PTHR34794:SF1">
    <property type="entry name" value="OS10G0101800 PROTEIN"/>
    <property type="match status" value="1"/>
</dbReference>
<evidence type="ECO:0000313" key="2">
    <source>
        <dbReference type="EMBL" id="KAF4375170.1"/>
    </source>
</evidence>
<accession>A0A7J6FZD7</accession>
<name>A0A7J6FZD7_CANSA</name>
<organism evidence="2 4">
    <name type="scientific">Cannabis sativa</name>
    <name type="common">Hemp</name>
    <name type="synonym">Marijuana</name>
    <dbReference type="NCBI Taxonomy" id="3483"/>
    <lineage>
        <taxon>Eukaryota</taxon>
        <taxon>Viridiplantae</taxon>
        <taxon>Streptophyta</taxon>
        <taxon>Embryophyta</taxon>
        <taxon>Tracheophyta</taxon>
        <taxon>Spermatophyta</taxon>
        <taxon>Magnoliopsida</taxon>
        <taxon>eudicotyledons</taxon>
        <taxon>Gunneridae</taxon>
        <taxon>Pentapetalae</taxon>
        <taxon>rosids</taxon>
        <taxon>fabids</taxon>
        <taxon>Rosales</taxon>
        <taxon>Cannabaceae</taxon>
        <taxon>Cannabis</taxon>
    </lineage>
</organism>
<dbReference type="InterPro" id="IPR008889">
    <property type="entry name" value="VQ"/>
</dbReference>
<dbReference type="AlphaFoldDB" id="A0A7J6FZD7"/>
<dbReference type="EMBL" id="JAATIQ010000009">
    <property type="protein sequence ID" value="KAF4402061.1"/>
    <property type="molecule type" value="Genomic_DNA"/>
</dbReference>
<feature type="domain" description="VQ" evidence="1">
    <location>
        <begin position="46"/>
        <end position="65"/>
    </location>
</feature>
<sequence length="194" mass="21049">MEAYSYSSSSSNTSKVPYYSSSLHSVKKAATAKPWKKLVAPLPPNPPRVYRVDPINFRDLVQKLTAAPEFQLDPPQQPQPQPQLRLQSLAPPPVQAVGQVHRPVPEKAASLSTVYKEFSEVLQYEKKPNQNNNNNNKLGSADINNVVGSSFLGLNSSSISSSSISLSPSTNSHNWCSFLLSPGTLSSLGQSTVL</sequence>
<dbReference type="EMBL" id="JAATIP010000092">
    <property type="protein sequence ID" value="KAF4375170.1"/>
    <property type="molecule type" value="Genomic_DNA"/>
</dbReference>